<reference evidence="6" key="1">
    <citation type="journal article" date="2019" name="Int. J. Syst. Evol. Microbiol.">
        <title>The Global Catalogue of Microorganisms (GCM) 10K type strain sequencing project: providing services to taxonomists for standard genome sequencing and annotation.</title>
        <authorList>
            <consortium name="The Broad Institute Genomics Platform"/>
            <consortium name="The Broad Institute Genome Sequencing Center for Infectious Disease"/>
            <person name="Wu L."/>
            <person name="Ma J."/>
        </authorList>
    </citation>
    <scope>NUCLEOTIDE SEQUENCE [LARGE SCALE GENOMIC DNA]</scope>
    <source>
        <strain evidence="6">DFY28</strain>
    </source>
</reference>
<dbReference type="Proteomes" id="UP001597237">
    <property type="component" value="Unassembled WGS sequence"/>
</dbReference>
<gene>
    <name evidence="5" type="ORF">ACFSC0_16900</name>
</gene>
<dbReference type="CDD" id="cd03443">
    <property type="entry name" value="PaaI_thioesterase"/>
    <property type="match status" value="1"/>
</dbReference>
<dbReference type="InterPro" id="IPR006683">
    <property type="entry name" value="Thioestr_dom"/>
</dbReference>
<dbReference type="Pfam" id="PF03061">
    <property type="entry name" value="4HBT"/>
    <property type="match status" value="1"/>
</dbReference>
<dbReference type="InterPro" id="IPR003736">
    <property type="entry name" value="PAAI_dom"/>
</dbReference>
<name>A0ABW4N4M5_9CAUL</name>
<evidence type="ECO:0000313" key="5">
    <source>
        <dbReference type="EMBL" id="MFD1785082.1"/>
    </source>
</evidence>
<evidence type="ECO:0000259" key="4">
    <source>
        <dbReference type="Pfam" id="PF03061"/>
    </source>
</evidence>
<comment type="caution">
    <text evidence="5">The sequence shown here is derived from an EMBL/GenBank/DDBJ whole genome shotgun (WGS) entry which is preliminary data.</text>
</comment>
<evidence type="ECO:0000256" key="3">
    <source>
        <dbReference type="SAM" id="MobiDB-lite"/>
    </source>
</evidence>
<dbReference type="InterPro" id="IPR029069">
    <property type="entry name" value="HotDog_dom_sf"/>
</dbReference>
<evidence type="ECO:0000256" key="2">
    <source>
        <dbReference type="ARBA" id="ARBA00022801"/>
    </source>
</evidence>
<dbReference type="PANTHER" id="PTHR21660">
    <property type="entry name" value="THIOESTERASE SUPERFAMILY MEMBER-RELATED"/>
    <property type="match status" value="1"/>
</dbReference>
<feature type="region of interest" description="Disordered" evidence="3">
    <location>
        <begin position="1"/>
        <end position="20"/>
    </location>
</feature>
<proteinExistence type="inferred from homology"/>
<sequence>MAEGEVPAPPEGFKASNGRGPFSTVNGPIFHRLTDQHVQHAFFAEHRHTNGMGLVHGGMLTAFLDGLLAAAVFRGAERPAVTIHLSVDFLHMARTGEWVIGEARLTRATAEVAFAEGRAFVGTRDVVRATGVFKLMKPRLR</sequence>
<feature type="domain" description="Thioesterase" evidence="4">
    <location>
        <begin position="52"/>
        <end position="125"/>
    </location>
</feature>
<dbReference type="SUPFAM" id="SSF54637">
    <property type="entry name" value="Thioesterase/thiol ester dehydrase-isomerase"/>
    <property type="match status" value="1"/>
</dbReference>
<protein>
    <submittedName>
        <fullName evidence="5">PaaI family thioesterase</fullName>
        <ecNumber evidence="5">3.1.2.-</ecNumber>
    </submittedName>
</protein>
<comment type="similarity">
    <text evidence="1">Belongs to the thioesterase PaaI family.</text>
</comment>
<dbReference type="EC" id="3.1.2.-" evidence="5"/>
<dbReference type="GO" id="GO:0016787">
    <property type="term" value="F:hydrolase activity"/>
    <property type="evidence" value="ECO:0007669"/>
    <property type="project" value="UniProtKB-KW"/>
</dbReference>
<dbReference type="PANTHER" id="PTHR21660:SF1">
    <property type="entry name" value="ACYL-COENZYME A THIOESTERASE 13"/>
    <property type="match status" value="1"/>
</dbReference>
<evidence type="ECO:0000313" key="6">
    <source>
        <dbReference type="Proteomes" id="UP001597237"/>
    </source>
</evidence>
<organism evidence="5 6">
    <name type="scientific">Phenylobacterium terrae</name>
    <dbReference type="NCBI Taxonomy" id="2665495"/>
    <lineage>
        <taxon>Bacteria</taxon>
        <taxon>Pseudomonadati</taxon>
        <taxon>Pseudomonadota</taxon>
        <taxon>Alphaproteobacteria</taxon>
        <taxon>Caulobacterales</taxon>
        <taxon>Caulobacteraceae</taxon>
        <taxon>Phenylobacterium</taxon>
    </lineage>
</organism>
<dbReference type="NCBIfam" id="TIGR00369">
    <property type="entry name" value="unchar_dom_1"/>
    <property type="match status" value="1"/>
</dbReference>
<accession>A0ABW4N4M5</accession>
<dbReference type="InterPro" id="IPR039298">
    <property type="entry name" value="ACOT13"/>
</dbReference>
<dbReference type="Gene3D" id="3.10.129.10">
    <property type="entry name" value="Hotdog Thioesterase"/>
    <property type="match status" value="1"/>
</dbReference>
<dbReference type="RefSeq" id="WP_377282037.1">
    <property type="nucleotide sequence ID" value="NZ_JBHRSI010000005.1"/>
</dbReference>
<keyword evidence="6" id="KW-1185">Reference proteome</keyword>
<dbReference type="EMBL" id="JBHUEY010000006">
    <property type="protein sequence ID" value="MFD1785082.1"/>
    <property type="molecule type" value="Genomic_DNA"/>
</dbReference>
<keyword evidence="2 5" id="KW-0378">Hydrolase</keyword>
<evidence type="ECO:0000256" key="1">
    <source>
        <dbReference type="ARBA" id="ARBA00008324"/>
    </source>
</evidence>